<gene>
    <name evidence="5" type="ORF">COB20_12540</name>
</gene>
<evidence type="ECO:0000256" key="1">
    <source>
        <dbReference type="ARBA" id="ARBA00011046"/>
    </source>
</evidence>
<dbReference type="Proteomes" id="UP000218767">
    <property type="component" value="Unassembled WGS sequence"/>
</dbReference>
<dbReference type="GO" id="GO:0003677">
    <property type="term" value="F:DNA binding"/>
    <property type="evidence" value="ECO:0007669"/>
    <property type="project" value="UniProtKB-KW"/>
</dbReference>
<dbReference type="Gene3D" id="1.10.10.10">
    <property type="entry name" value="Winged helix-like DNA-binding domain superfamily/Winged helix DNA-binding domain"/>
    <property type="match status" value="1"/>
</dbReference>
<comment type="similarity">
    <text evidence="1">Belongs to the BlaI transcriptional regulatory family.</text>
</comment>
<evidence type="ECO:0000313" key="6">
    <source>
        <dbReference type="Proteomes" id="UP000218767"/>
    </source>
</evidence>
<dbReference type="Pfam" id="PF03965">
    <property type="entry name" value="Penicillinase_R"/>
    <property type="match status" value="1"/>
</dbReference>
<dbReference type="EMBL" id="NVUL01000071">
    <property type="protein sequence ID" value="PCI75622.1"/>
    <property type="molecule type" value="Genomic_DNA"/>
</dbReference>
<dbReference type="GO" id="GO:0045892">
    <property type="term" value="P:negative regulation of DNA-templated transcription"/>
    <property type="evidence" value="ECO:0007669"/>
    <property type="project" value="InterPro"/>
</dbReference>
<keyword evidence="2" id="KW-0805">Transcription regulation</keyword>
<sequence>MKISNSEFQIMSVLWTEAPQTVGQIIGRVQKDSKWHPNTIKTMLIRLVQKGAVTREKDGKRYFYKPMLTRGNYVSAESDDFLDFLFSGRMGPLVAHFAERKKLSKQDIDEIEKILNLIKTEND</sequence>
<evidence type="ECO:0000313" key="5">
    <source>
        <dbReference type="EMBL" id="PCI75622.1"/>
    </source>
</evidence>
<keyword evidence="3" id="KW-0238">DNA-binding</keyword>
<keyword evidence="4" id="KW-0804">Transcription</keyword>
<reference evidence="6" key="1">
    <citation type="submission" date="2017-08" db="EMBL/GenBank/DDBJ databases">
        <title>A dynamic microbial community with high functional redundancy inhabits the cold, oxic subseafloor aquifer.</title>
        <authorList>
            <person name="Tully B.J."/>
            <person name="Wheat C.G."/>
            <person name="Glazer B.T."/>
            <person name="Huber J.A."/>
        </authorList>
    </citation>
    <scope>NUCLEOTIDE SEQUENCE [LARGE SCALE GENOMIC DNA]</scope>
</reference>
<dbReference type="AlphaFoldDB" id="A0A2A4WYT4"/>
<comment type="caution">
    <text evidence="5">The sequence shown here is derived from an EMBL/GenBank/DDBJ whole genome shotgun (WGS) entry which is preliminary data.</text>
</comment>
<dbReference type="Gene3D" id="1.10.4040.10">
    <property type="entry name" value="Penicillinase repressor domain"/>
    <property type="match status" value="1"/>
</dbReference>
<organism evidence="5 6">
    <name type="scientific">SAR86 cluster bacterium</name>
    <dbReference type="NCBI Taxonomy" id="2030880"/>
    <lineage>
        <taxon>Bacteria</taxon>
        <taxon>Pseudomonadati</taxon>
        <taxon>Pseudomonadota</taxon>
        <taxon>Gammaproteobacteria</taxon>
        <taxon>SAR86 cluster</taxon>
    </lineage>
</organism>
<protein>
    <submittedName>
        <fullName evidence="5">BlaI/MecI/CopY family transcriptional regulator</fullName>
    </submittedName>
</protein>
<dbReference type="SUPFAM" id="SSF46785">
    <property type="entry name" value="Winged helix' DNA-binding domain"/>
    <property type="match status" value="1"/>
</dbReference>
<dbReference type="PIRSF" id="PIRSF019455">
    <property type="entry name" value="CopR_AtkY"/>
    <property type="match status" value="1"/>
</dbReference>
<accession>A0A2A4WYT4</accession>
<name>A0A2A4WYT4_9GAMM</name>
<evidence type="ECO:0000256" key="4">
    <source>
        <dbReference type="ARBA" id="ARBA00023163"/>
    </source>
</evidence>
<dbReference type="InterPro" id="IPR036390">
    <property type="entry name" value="WH_DNA-bd_sf"/>
</dbReference>
<evidence type="ECO:0000256" key="2">
    <source>
        <dbReference type="ARBA" id="ARBA00023015"/>
    </source>
</evidence>
<dbReference type="InterPro" id="IPR005650">
    <property type="entry name" value="BlaI_family"/>
</dbReference>
<evidence type="ECO:0000256" key="3">
    <source>
        <dbReference type="ARBA" id="ARBA00023125"/>
    </source>
</evidence>
<proteinExistence type="inferred from homology"/>
<dbReference type="InterPro" id="IPR036388">
    <property type="entry name" value="WH-like_DNA-bd_sf"/>
</dbReference>